<reference evidence="6" key="1">
    <citation type="journal article" date="2019" name="Int. J. Syst. Evol. Microbiol.">
        <title>The Global Catalogue of Microorganisms (GCM) 10K type strain sequencing project: providing services to taxonomists for standard genome sequencing and annotation.</title>
        <authorList>
            <consortium name="The Broad Institute Genomics Platform"/>
            <consortium name="The Broad Institute Genome Sequencing Center for Infectious Disease"/>
            <person name="Wu L."/>
            <person name="Ma J."/>
        </authorList>
    </citation>
    <scope>NUCLEOTIDE SEQUENCE [LARGE SCALE GENOMIC DNA]</scope>
    <source>
        <strain evidence="6">KCTC 52473</strain>
    </source>
</reference>
<proteinExistence type="predicted"/>
<dbReference type="Gene3D" id="1.10.10.60">
    <property type="entry name" value="Homeodomain-like"/>
    <property type="match status" value="2"/>
</dbReference>
<gene>
    <name evidence="5" type="ORF">ACFOHL_15895</name>
</gene>
<keyword evidence="6" id="KW-1185">Reference proteome</keyword>
<keyword evidence="3" id="KW-0804">Transcription</keyword>
<dbReference type="SMART" id="SM00342">
    <property type="entry name" value="HTH_ARAC"/>
    <property type="match status" value="1"/>
</dbReference>
<evidence type="ECO:0000256" key="1">
    <source>
        <dbReference type="ARBA" id="ARBA00023015"/>
    </source>
</evidence>
<protein>
    <submittedName>
        <fullName evidence="5">Helix-turn-helix domain-containing protein</fullName>
    </submittedName>
</protein>
<dbReference type="PANTHER" id="PTHR43280:SF2">
    <property type="entry name" value="HTH-TYPE TRANSCRIPTIONAL REGULATOR EXSA"/>
    <property type="match status" value="1"/>
</dbReference>
<dbReference type="SUPFAM" id="SSF46689">
    <property type="entry name" value="Homeodomain-like"/>
    <property type="match status" value="2"/>
</dbReference>
<dbReference type="InterPro" id="IPR018062">
    <property type="entry name" value="HTH_AraC-typ_CS"/>
</dbReference>
<dbReference type="PROSITE" id="PS01124">
    <property type="entry name" value="HTH_ARAC_FAMILY_2"/>
    <property type="match status" value="1"/>
</dbReference>
<name>A0ABV7FRW1_9ALTE</name>
<evidence type="ECO:0000256" key="2">
    <source>
        <dbReference type="ARBA" id="ARBA00023125"/>
    </source>
</evidence>
<feature type="domain" description="HTH araC/xylS-type" evidence="4">
    <location>
        <begin position="178"/>
        <end position="276"/>
    </location>
</feature>
<dbReference type="InterPro" id="IPR018060">
    <property type="entry name" value="HTH_AraC"/>
</dbReference>
<organism evidence="5 6">
    <name type="scientific">Agaribacter flavus</name>
    <dbReference type="NCBI Taxonomy" id="1902781"/>
    <lineage>
        <taxon>Bacteria</taxon>
        <taxon>Pseudomonadati</taxon>
        <taxon>Pseudomonadota</taxon>
        <taxon>Gammaproteobacteria</taxon>
        <taxon>Alteromonadales</taxon>
        <taxon>Alteromonadaceae</taxon>
        <taxon>Agaribacter</taxon>
    </lineage>
</organism>
<dbReference type="PROSITE" id="PS00041">
    <property type="entry name" value="HTH_ARAC_FAMILY_1"/>
    <property type="match status" value="1"/>
</dbReference>
<dbReference type="SUPFAM" id="SSF51215">
    <property type="entry name" value="Regulatory protein AraC"/>
    <property type="match status" value="1"/>
</dbReference>
<comment type="caution">
    <text evidence="5">The sequence shown here is derived from an EMBL/GenBank/DDBJ whole genome shotgun (WGS) entry which is preliminary data.</text>
</comment>
<dbReference type="Pfam" id="PF12833">
    <property type="entry name" value="HTH_18"/>
    <property type="match status" value="1"/>
</dbReference>
<dbReference type="InterPro" id="IPR009057">
    <property type="entry name" value="Homeodomain-like_sf"/>
</dbReference>
<evidence type="ECO:0000313" key="6">
    <source>
        <dbReference type="Proteomes" id="UP001595478"/>
    </source>
</evidence>
<dbReference type="PANTHER" id="PTHR43280">
    <property type="entry name" value="ARAC-FAMILY TRANSCRIPTIONAL REGULATOR"/>
    <property type="match status" value="1"/>
</dbReference>
<accession>A0ABV7FRW1</accession>
<sequence length="278" mass="32595">MPTESNWFDALEIGSECDERFVDCAKTPALERLNSALSGISNLKGNYKVARANPQWHALIYIIDGELNLRTRSAHHNITKSHLVCLPAYQPFVMELKATHLDMVWFHLDVSEKWNDSVKGRPDAEFCEYNQQIYHLLSMIYYEPDTSLQIPAFTQLDNYIAKSLQVHQTRSQESQRIWQLQQALEQRLHYNWTVESMSEIANYSPPHLHRLFQQHFGKSPLQYLIHLRMERAKYLLTQSNWSIEQIGEQVGYSDVFNFSKRFKKSVSIAPGHYRKQFS</sequence>
<dbReference type="Proteomes" id="UP001595478">
    <property type="component" value="Unassembled WGS sequence"/>
</dbReference>
<keyword evidence="1" id="KW-0805">Transcription regulation</keyword>
<evidence type="ECO:0000259" key="4">
    <source>
        <dbReference type="PROSITE" id="PS01124"/>
    </source>
</evidence>
<evidence type="ECO:0000313" key="5">
    <source>
        <dbReference type="EMBL" id="MFC3123104.1"/>
    </source>
</evidence>
<dbReference type="EMBL" id="JBHRSW010000047">
    <property type="protein sequence ID" value="MFC3123104.1"/>
    <property type="molecule type" value="Genomic_DNA"/>
</dbReference>
<dbReference type="RefSeq" id="WP_376921222.1">
    <property type="nucleotide sequence ID" value="NZ_JBHRSW010000047.1"/>
</dbReference>
<keyword evidence="2" id="KW-0238">DNA-binding</keyword>
<evidence type="ECO:0000256" key="3">
    <source>
        <dbReference type="ARBA" id="ARBA00023163"/>
    </source>
</evidence>
<dbReference type="InterPro" id="IPR037923">
    <property type="entry name" value="HTH-like"/>
</dbReference>